<keyword evidence="5" id="KW-0804">Transcription</keyword>
<dbReference type="InterPro" id="IPR036095">
    <property type="entry name" value="PTS_EIIB-like_sf"/>
</dbReference>
<dbReference type="InterPro" id="IPR013011">
    <property type="entry name" value="PTS_EIIB_2"/>
</dbReference>
<evidence type="ECO:0000313" key="10">
    <source>
        <dbReference type="Proteomes" id="UP000516160"/>
    </source>
</evidence>
<dbReference type="Gene3D" id="1.10.1790.10">
    <property type="entry name" value="PRD domain"/>
    <property type="match status" value="2"/>
</dbReference>
<dbReference type="PANTHER" id="PTHR30185:SF18">
    <property type="entry name" value="TRANSCRIPTIONAL REGULATOR MTLR"/>
    <property type="match status" value="1"/>
</dbReference>
<reference evidence="9 10" key="1">
    <citation type="submission" date="2020-07" db="EMBL/GenBank/DDBJ databases">
        <title>Alkalicella. sp. LB2 genome.</title>
        <authorList>
            <person name="Postec A."/>
            <person name="Quemeneur M."/>
        </authorList>
    </citation>
    <scope>NUCLEOTIDE SEQUENCE [LARGE SCALE GENOMIC DNA]</scope>
    <source>
        <strain evidence="9 10">LB2</strain>
    </source>
</reference>
<feature type="domain" description="PTS EIIA type-2" evidence="6">
    <location>
        <begin position="555"/>
        <end position="698"/>
    </location>
</feature>
<dbReference type="SUPFAM" id="SSF52794">
    <property type="entry name" value="PTS system IIB component-like"/>
    <property type="match status" value="1"/>
</dbReference>
<evidence type="ECO:0000313" key="9">
    <source>
        <dbReference type="EMBL" id="QNO15799.1"/>
    </source>
</evidence>
<evidence type="ECO:0000259" key="6">
    <source>
        <dbReference type="PROSITE" id="PS51094"/>
    </source>
</evidence>
<dbReference type="Pfam" id="PF00874">
    <property type="entry name" value="PRD"/>
    <property type="match status" value="2"/>
</dbReference>
<dbReference type="RefSeq" id="WP_213166203.1">
    <property type="nucleotide sequence ID" value="NZ_CP058559.1"/>
</dbReference>
<evidence type="ECO:0000256" key="5">
    <source>
        <dbReference type="ARBA" id="ARBA00023163"/>
    </source>
</evidence>
<protein>
    <submittedName>
        <fullName evidence="9">BglG family transcription antiterminator</fullName>
    </submittedName>
</protein>
<dbReference type="Gene3D" id="1.10.10.10">
    <property type="entry name" value="Winged helix-like DNA-binding domain superfamily/Winged helix DNA-binding domain"/>
    <property type="match status" value="1"/>
</dbReference>
<sequence>MISSRQKTILEQLVQQQDFFTVDQLAIKHEVSNRTIRNDILNLELFLKDNGIEITRHRKNGLKIEISDEKWQEIQTTLQENFVYLSPENRFKVIAKTLLKKSEMNFEDLMEEFKISDKTLIADLAELKPWFKRNSLDIVRERGKVIVKGRELAKRQAYLQLIKEETTGEKILDYILNDKSKIMNILQWKEWFQPKEINFLFEVVLEIEDALAIGFTDDGYVALILHMYLSTERLKKEFFVSMDDKTLNELLKSKEFQTVEKIVKMRVEPHFNIKLPPSEIGYITQHVLTAQRSYERDKEDEECLELAKQIVIEVEKVFSKPLLANNQIINNLAMHLKPAIYRFKYNKKIFNPLFEELKKEYGPLLKIIKEKTDELLHEKGISFDEHEISYIAMHIGAGLRHNKSTPIQHNKRIAIACSSGIGTANILKRKLQDMYPNINIVKKCSYKDLKDLTRDNVDIVISTIDIFYNLSIPWLKVSPLLTSEDEQRIINALGNPEKNIDMEYDVIHSVNEIIKIVEEHGKINNRLELSKKLLGFFKGSPRNQLTSHYSKGIEEILTEDSIILQQSLPSSVENMIRIGTTPLAKRGLIGLEYEEKLIKMIKKPNHHFMITNGVIFPHASNETGVWGTGMSLVTFQKPVKFTEVDRPLWLMITLAAEDGEKHVDALAQLIDALNDEEFISMLSICNNPKQIINWFQKREGSLQ</sequence>
<keyword evidence="3" id="KW-0805">Transcription regulation</keyword>
<dbReference type="InterPro" id="IPR036634">
    <property type="entry name" value="PRD_sf"/>
</dbReference>
<dbReference type="Pfam" id="PF08279">
    <property type="entry name" value="HTH_11"/>
    <property type="match status" value="1"/>
</dbReference>
<dbReference type="Pfam" id="PF00359">
    <property type="entry name" value="PTS_EIIA_2"/>
    <property type="match status" value="1"/>
</dbReference>
<keyword evidence="4" id="KW-0010">Activator</keyword>
<dbReference type="Pfam" id="PF05043">
    <property type="entry name" value="Mga"/>
    <property type="match status" value="1"/>
</dbReference>
<dbReference type="GO" id="GO:0009401">
    <property type="term" value="P:phosphoenolpyruvate-dependent sugar phosphotransferase system"/>
    <property type="evidence" value="ECO:0007669"/>
    <property type="project" value="InterPro"/>
</dbReference>
<feature type="domain" description="PRD" evidence="8">
    <location>
        <begin position="191"/>
        <end position="297"/>
    </location>
</feature>
<proteinExistence type="predicted"/>
<feature type="domain" description="PTS EIIB type-2" evidence="7">
    <location>
        <begin position="411"/>
        <end position="501"/>
    </location>
</feature>
<evidence type="ECO:0000259" key="7">
    <source>
        <dbReference type="PROSITE" id="PS51099"/>
    </source>
</evidence>
<organism evidence="9 10">
    <name type="scientific">Alkalicella caledoniensis</name>
    <dbReference type="NCBI Taxonomy" id="2731377"/>
    <lineage>
        <taxon>Bacteria</taxon>
        <taxon>Bacillati</taxon>
        <taxon>Bacillota</taxon>
        <taxon>Clostridia</taxon>
        <taxon>Eubacteriales</taxon>
        <taxon>Proteinivoracaceae</taxon>
        <taxon>Alkalicella</taxon>
    </lineage>
</organism>
<dbReference type="GO" id="GO:0008982">
    <property type="term" value="F:protein-N(PI)-phosphohistidine-sugar phosphotransferase activity"/>
    <property type="evidence" value="ECO:0007669"/>
    <property type="project" value="InterPro"/>
</dbReference>
<dbReference type="CDD" id="cd05568">
    <property type="entry name" value="PTS_IIB_bgl_like"/>
    <property type="match status" value="1"/>
</dbReference>
<dbReference type="PROSITE" id="PS51094">
    <property type="entry name" value="PTS_EIIA_TYPE_2"/>
    <property type="match status" value="1"/>
</dbReference>
<keyword evidence="10" id="KW-1185">Reference proteome</keyword>
<dbReference type="Gene3D" id="3.40.930.10">
    <property type="entry name" value="Mannitol-specific EII, Chain A"/>
    <property type="match status" value="1"/>
</dbReference>
<dbReference type="EMBL" id="CP058559">
    <property type="protein sequence ID" value="QNO15799.1"/>
    <property type="molecule type" value="Genomic_DNA"/>
</dbReference>
<gene>
    <name evidence="9" type="ORF">HYG86_14010</name>
</gene>
<dbReference type="InterPro" id="IPR016152">
    <property type="entry name" value="PTrfase/Anion_transptr"/>
</dbReference>
<dbReference type="SUPFAM" id="SSF55804">
    <property type="entry name" value="Phoshotransferase/anion transport protein"/>
    <property type="match status" value="1"/>
</dbReference>
<evidence type="ECO:0000256" key="1">
    <source>
        <dbReference type="ARBA" id="ARBA00022679"/>
    </source>
</evidence>
<evidence type="ECO:0000259" key="8">
    <source>
        <dbReference type="PROSITE" id="PS51372"/>
    </source>
</evidence>
<dbReference type="GO" id="GO:0006355">
    <property type="term" value="P:regulation of DNA-templated transcription"/>
    <property type="evidence" value="ECO:0007669"/>
    <property type="project" value="InterPro"/>
</dbReference>
<evidence type="ECO:0000256" key="2">
    <source>
        <dbReference type="ARBA" id="ARBA00022737"/>
    </source>
</evidence>
<dbReference type="InterPro" id="IPR013196">
    <property type="entry name" value="HTH_11"/>
</dbReference>
<dbReference type="InterPro" id="IPR036390">
    <property type="entry name" value="WH_DNA-bd_sf"/>
</dbReference>
<evidence type="ECO:0000256" key="3">
    <source>
        <dbReference type="ARBA" id="ARBA00023015"/>
    </source>
</evidence>
<dbReference type="PANTHER" id="PTHR30185">
    <property type="entry name" value="CRYPTIC BETA-GLUCOSIDE BGL OPERON ANTITERMINATOR"/>
    <property type="match status" value="1"/>
</dbReference>
<dbReference type="PROSITE" id="PS51372">
    <property type="entry name" value="PRD_2"/>
    <property type="match status" value="2"/>
</dbReference>
<dbReference type="SUPFAM" id="SSF46785">
    <property type="entry name" value="Winged helix' DNA-binding domain"/>
    <property type="match status" value="1"/>
</dbReference>
<keyword evidence="2" id="KW-0677">Repeat</keyword>
<name>A0A7G9WAT7_ALKCA</name>
<dbReference type="InterPro" id="IPR036388">
    <property type="entry name" value="WH-like_DNA-bd_sf"/>
</dbReference>
<dbReference type="InterPro" id="IPR011608">
    <property type="entry name" value="PRD"/>
</dbReference>
<dbReference type="AlphaFoldDB" id="A0A7G9WAT7"/>
<dbReference type="InterPro" id="IPR050661">
    <property type="entry name" value="BglG_antiterminators"/>
</dbReference>
<dbReference type="InterPro" id="IPR002178">
    <property type="entry name" value="PTS_EIIA_type-2_dom"/>
</dbReference>
<evidence type="ECO:0000256" key="4">
    <source>
        <dbReference type="ARBA" id="ARBA00023159"/>
    </source>
</evidence>
<keyword evidence="1" id="KW-0808">Transferase</keyword>
<accession>A0A7G9WAT7</accession>
<feature type="domain" description="PRD" evidence="8">
    <location>
        <begin position="298"/>
        <end position="405"/>
    </location>
</feature>
<dbReference type="Gene3D" id="3.40.50.2300">
    <property type="match status" value="1"/>
</dbReference>
<dbReference type="PROSITE" id="PS51099">
    <property type="entry name" value="PTS_EIIB_TYPE_2"/>
    <property type="match status" value="1"/>
</dbReference>
<dbReference type="KEGG" id="acae:HYG86_14010"/>
<dbReference type="InterPro" id="IPR007737">
    <property type="entry name" value="Mga_HTH"/>
</dbReference>
<dbReference type="Proteomes" id="UP000516160">
    <property type="component" value="Chromosome"/>
</dbReference>
<dbReference type="SUPFAM" id="SSF63520">
    <property type="entry name" value="PTS-regulatory domain, PRD"/>
    <property type="match status" value="2"/>
</dbReference>